<keyword evidence="5 10" id="KW-0995">Kinetochore</keyword>
<evidence type="ECO:0000313" key="13">
    <source>
        <dbReference type="EMBL" id="OJA14703.1"/>
    </source>
</evidence>
<feature type="region of interest" description="Disordered" evidence="12">
    <location>
        <begin position="152"/>
        <end position="171"/>
    </location>
</feature>
<dbReference type="GO" id="GO:0005634">
    <property type="term" value="C:nucleus"/>
    <property type="evidence" value="ECO:0007669"/>
    <property type="project" value="UniProtKB-SubCell"/>
</dbReference>
<keyword evidence="3 10" id="KW-0132">Cell division</keyword>
<evidence type="ECO:0000256" key="10">
    <source>
        <dbReference type="RuleBase" id="RU368011"/>
    </source>
</evidence>
<keyword evidence="4 10" id="KW-0498">Mitosis</keyword>
<dbReference type="GO" id="GO:0007059">
    <property type="term" value="P:chromosome segregation"/>
    <property type="evidence" value="ECO:0007669"/>
    <property type="project" value="TreeGrafter"/>
</dbReference>
<keyword evidence="14" id="KW-1185">Reference proteome</keyword>
<dbReference type="AlphaFoldDB" id="A0A1J8Q1Z5"/>
<dbReference type="PANTHER" id="PTHR22142:SF2">
    <property type="entry name" value="KINETOCHORE PROTEIN SPC24"/>
    <property type="match status" value="1"/>
</dbReference>
<dbReference type="EMBL" id="LVVM01003521">
    <property type="protein sequence ID" value="OJA14703.1"/>
    <property type="molecule type" value="Genomic_DNA"/>
</dbReference>
<dbReference type="PANTHER" id="PTHR22142">
    <property type="match status" value="1"/>
</dbReference>
<comment type="subunit">
    <text evidence="10">Component of the NDC80 complex.</text>
</comment>
<evidence type="ECO:0000256" key="6">
    <source>
        <dbReference type="ARBA" id="ARBA00023054"/>
    </source>
</evidence>
<evidence type="ECO:0000256" key="5">
    <source>
        <dbReference type="ARBA" id="ARBA00022838"/>
    </source>
</evidence>
<evidence type="ECO:0000256" key="3">
    <source>
        <dbReference type="ARBA" id="ARBA00022618"/>
    </source>
</evidence>
<evidence type="ECO:0000256" key="8">
    <source>
        <dbReference type="ARBA" id="ARBA00023306"/>
    </source>
</evidence>
<sequence length="181" mass="19914">MTSIIDPADDYLTITAAEEQMKINYARTKKENEEAYADLKALSRVLEAAKKSSMRPPNVPSVEQHATHLNELDASRLSLAKAIRDAEGTLASKEAELTALKQEARALEDSDPAKDHQIQLDGSALRLKIYRGLGFEPVLDADGRATKMLVRSESGDIHSFPSDGTKSDFDDADQLWRLATS</sequence>
<keyword evidence="2 10" id="KW-0158">Chromosome</keyword>
<dbReference type="Proteomes" id="UP000183567">
    <property type="component" value="Unassembled WGS sequence"/>
</dbReference>
<evidence type="ECO:0000313" key="14">
    <source>
        <dbReference type="Proteomes" id="UP000183567"/>
    </source>
</evidence>
<evidence type="ECO:0000256" key="1">
    <source>
        <dbReference type="ARBA" id="ARBA00007804"/>
    </source>
</evidence>
<dbReference type="CDD" id="cd11565">
    <property type="entry name" value="RWD_Spc24"/>
    <property type="match status" value="1"/>
</dbReference>
<keyword evidence="7 10" id="KW-0539">Nucleus</keyword>
<dbReference type="GO" id="GO:0051301">
    <property type="term" value="P:cell division"/>
    <property type="evidence" value="ECO:0007669"/>
    <property type="project" value="UniProtKB-UniRule"/>
</dbReference>
<dbReference type="InterPro" id="IPR013252">
    <property type="entry name" value="Ndc80_Spc24"/>
</dbReference>
<dbReference type="InterPro" id="IPR038066">
    <property type="entry name" value="Spc24_Fungi_globular_sf"/>
</dbReference>
<gene>
    <name evidence="13" type="ORF">AZE42_12099</name>
</gene>
<dbReference type="Gene3D" id="3.30.160.430">
    <property type="match status" value="1"/>
</dbReference>
<keyword evidence="6 11" id="KW-0175">Coiled coil</keyword>
<protein>
    <recommendedName>
        <fullName evidence="10">Kinetochore protein Spc24</fullName>
    </recommendedName>
</protein>
<dbReference type="OrthoDB" id="3344830at2759"/>
<feature type="coiled-coil region" evidence="11">
    <location>
        <begin position="25"/>
        <end position="52"/>
    </location>
</feature>
<evidence type="ECO:0000256" key="11">
    <source>
        <dbReference type="SAM" id="Coils"/>
    </source>
</evidence>
<dbReference type="STRING" id="180088.A0A1J8Q1Z5"/>
<evidence type="ECO:0000256" key="9">
    <source>
        <dbReference type="ARBA" id="ARBA00023328"/>
    </source>
</evidence>
<reference evidence="13 14" key="1">
    <citation type="submission" date="2016-03" db="EMBL/GenBank/DDBJ databases">
        <title>Comparative genomics of the ectomycorrhizal sister species Rhizopogon vinicolor and Rhizopogon vesiculosus (Basidiomycota: Boletales) reveals a divergence of the mating type B locus.</title>
        <authorList>
            <person name="Mujic A.B."/>
            <person name="Kuo A."/>
            <person name="Tritt A."/>
            <person name="Lipzen A."/>
            <person name="Chen C."/>
            <person name="Johnson J."/>
            <person name="Sharma A."/>
            <person name="Barry K."/>
            <person name="Grigoriev I.V."/>
            <person name="Spatafora J.W."/>
        </authorList>
    </citation>
    <scope>NUCLEOTIDE SEQUENCE [LARGE SCALE GENOMIC DNA]</scope>
    <source>
        <strain evidence="13 14">AM-OR11-056</strain>
    </source>
</reference>
<comment type="similarity">
    <text evidence="1 10">Belongs to the SPC24 family.</text>
</comment>
<evidence type="ECO:0000256" key="2">
    <source>
        <dbReference type="ARBA" id="ARBA00022454"/>
    </source>
</evidence>
<keyword evidence="8 10" id="KW-0131">Cell cycle</keyword>
<dbReference type="GO" id="GO:0008017">
    <property type="term" value="F:microtubule binding"/>
    <property type="evidence" value="ECO:0007669"/>
    <property type="project" value="TreeGrafter"/>
</dbReference>
<proteinExistence type="inferred from homology"/>
<comment type="function">
    <text evidence="10">Acts as a component of the essential kinetochore-associated NDC80 complex, which is required for chromosome segregation and spindle checkpoint activity.</text>
</comment>
<organism evidence="13 14">
    <name type="scientific">Rhizopogon vesiculosus</name>
    <dbReference type="NCBI Taxonomy" id="180088"/>
    <lineage>
        <taxon>Eukaryota</taxon>
        <taxon>Fungi</taxon>
        <taxon>Dikarya</taxon>
        <taxon>Basidiomycota</taxon>
        <taxon>Agaricomycotina</taxon>
        <taxon>Agaricomycetes</taxon>
        <taxon>Agaricomycetidae</taxon>
        <taxon>Boletales</taxon>
        <taxon>Suillineae</taxon>
        <taxon>Rhizopogonaceae</taxon>
        <taxon>Rhizopogon</taxon>
    </lineage>
</organism>
<evidence type="ECO:0000256" key="12">
    <source>
        <dbReference type="SAM" id="MobiDB-lite"/>
    </source>
</evidence>
<evidence type="ECO:0000256" key="7">
    <source>
        <dbReference type="ARBA" id="ARBA00023242"/>
    </source>
</evidence>
<accession>A0A1J8Q1Z5</accession>
<dbReference type="Pfam" id="PF08286">
    <property type="entry name" value="Spc24"/>
    <property type="match status" value="1"/>
</dbReference>
<feature type="coiled-coil region" evidence="11">
    <location>
        <begin position="83"/>
        <end position="110"/>
    </location>
</feature>
<comment type="subcellular location">
    <subcellularLocation>
        <location evidence="10">Nucleus</location>
    </subcellularLocation>
    <subcellularLocation>
        <location evidence="10">Chromosome</location>
        <location evidence="10">Centromere</location>
        <location evidence="10">Kinetochore</location>
    </subcellularLocation>
</comment>
<dbReference type="GO" id="GO:0031262">
    <property type="term" value="C:Ndc80 complex"/>
    <property type="evidence" value="ECO:0007669"/>
    <property type="project" value="TreeGrafter"/>
</dbReference>
<comment type="caution">
    <text evidence="13">The sequence shown here is derived from an EMBL/GenBank/DDBJ whole genome shotgun (WGS) entry which is preliminary data.</text>
</comment>
<evidence type="ECO:0000256" key="4">
    <source>
        <dbReference type="ARBA" id="ARBA00022776"/>
    </source>
</evidence>
<name>A0A1J8Q1Z5_9AGAM</name>
<keyword evidence="9 10" id="KW-0137">Centromere</keyword>